<keyword evidence="3" id="KW-0689">Ribosomal protein</keyword>
<sequence>MFRSLMRLSGLKCCNNSRPSANNNITYSCFHTNSVEFAAVKKTTSAAGGVMGLGRGKKKGGKVGTVEKKLLPVETDPEKLVNFVCGSNIYVTGEDVKEDSEYPDWLWSLNTGKPPRIEDLDPNTKEYWKRVRAAGMRRNNKLKSMKKF</sequence>
<organism evidence="8 9">
    <name type="scientific">Leptidea sinapis</name>
    <dbReference type="NCBI Taxonomy" id="189913"/>
    <lineage>
        <taxon>Eukaryota</taxon>
        <taxon>Metazoa</taxon>
        <taxon>Ecdysozoa</taxon>
        <taxon>Arthropoda</taxon>
        <taxon>Hexapoda</taxon>
        <taxon>Insecta</taxon>
        <taxon>Pterygota</taxon>
        <taxon>Neoptera</taxon>
        <taxon>Endopterygota</taxon>
        <taxon>Lepidoptera</taxon>
        <taxon>Glossata</taxon>
        <taxon>Ditrysia</taxon>
        <taxon>Papilionoidea</taxon>
        <taxon>Pieridae</taxon>
        <taxon>Dismorphiinae</taxon>
        <taxon>Leptidea</taxon>
    </lineage>
</organism>
<keyword evidence="2" id="KW-0809">Transit peptide</keyword>
<name>A0A5E4PSL3_9NEOP</name>
<keyword evidence="9" id="KW-1185">Reference proteome</keyword>
<dbReference type="PANTHER" id="PTHR28595:SF1">
    <property type="entry name" value="LARGE RIBOSOMAL SUBUNIT PROTEIN ML54"/>
    <property type="match status" value="1"/>
</dbReference>
<evidence type="ECO:0000256" key="2">
    <source>
        <dbReference type="ARBA" id="ARBA00022946"/>
    </source>
</evidence>
<protein>
    <recommendedName>
        <fullName evidence="7">Large ribosomal subunit protein mL54</fullName>
    </recommendedName>
</protein>
<evidence type="ECO:0000256" key="6">
    <source>
        <dbReference type="ARBA" id="ARBA00033752"/>
    </source>
</evidence>
<evidence type="ECO:0000313" key="9">
    <source>
        <dbReference type="Proteomes" id="UP000324832"/>
    </source>
</evidence>
<dbReference type="InterPro" id="IPR013870">
    <property type="entry name" value="Ribosomal_mL54"/>
</dbReference>
<evidence type="ECO:0000256" key="4">
    <source>
        <dbReference type="ARBA" id="ARBA00023128"/>
    </source>
</evidence>
<dbReference type="PANTHER" id="PTHR28595">
    <property type="entry name" value="39S RIBOSOMAL PROTEIN L54, MITOCHONDRIAL"/>
    <property type="match status" value="1"/>
</dbReference>
<accession>A0A5E4PSL3</accession>
<gene>
    <name evidence="8" type="ORF">LSINAPIS_LOCUS1415</name>
</gene>
<dbReference type="PROSITE" id="PS51257">
    <property type="entry name" value="PROKAR_LIPOPROTEIN"/>
    <property type="match status" value="1"/>
</dbReference>
<dbReference type="AlphaFoldDB" id="A0A5E4PSL3"/>
<evidence type="ECO:0000256" key="5">
    <source>
        <dbReference type="ARBA" id="ARBA00023274"/>
    </source>
</evidence>
<keyword evidence="4" id="KW-0496">Mitochondrion</keyword>
<evidence type="ECO:0000256" key="1">
    <source>
        <dbReference type="ARBA" id="ARBA00004173"/>
    </source>
</evidence>
<evidence type="ECO:0000256" key="3">
    <source>
        <dbReference type="ARBA" id="ARBA00022980"/>
    </source>
</evidence>
<evidence type="ECO:0000313" key="8">
    <source>
        <dbReference type="EMBL" id="VVC87910.1"/>
    </source>
</evidence>
<proteinExistence type="inferred from homology"/>
<comment type="subcellular location">
    <subcellularLocation>
        <location evidence="1">Mitochondrion</location>
    </subcellularLocation>
</comment>
<comment type="similarity">
    <text evidence="6">Belongs to the mitochondrion-specific ribosomal protein mL54 family.</text>
</comment>
<evidence type="ECO:0000256" key="7">
    <source>
        <dbReference type="ARBA" id="ARBA00035179"/>
    </source>
</evidence>
<dbReference type="Proteomes" id="UP000324832">
    <property type="component" value="Unassembled WGS sequence"/>
</dbReference>
<reference evidence="8 9" key="1">
    <citation type="submission" date="2017-07" db="EMBL/GenBank/DDBJ databases">
        <authorList>
            <person name="Talla V."/>
            <person name="Backstrom N."/>
        </authorList>
    </citation>
    <scope>NUCLEOTIDE SEQUENCE [LARGE SCALE GENOMIC DNA]</scope>
</reference>
<dbReference type="GO" id="GO:0003735">
    <property type="term" value="F:structural constituent of ribosome"/>
    <property type="evidence" value="ECO:0007669"/>
    <property type="project" value="TreeGrafter"/>
</dbReference>
<dbReference type="GO" id="GO:0005762">
    <property type="term" value="C:mitochondrial large ribosomal subunit"/>
    <property type="evidence" value="ECO:0007669"/>
    <property type="project" value="TreeGrafter"/>
</dbReference>
<keyword evidence="5" id="KW-0687">Ribonucleoprotein</keyword>
<dbReference type="EMBL" id="FZQP02000225">
    <property type="protein sequence ID" value="VVC87910.1"/>
    <property type="molecule type" value="Genomic_DNA"/>
</dbReference>
<dbReference type="Pfam" id="PF08561">
    <property type="entry name" value="Ribosomal_L37"/>
    <property type="match status" value="1"/>
</dbReference>